<feature type="compositionally biased region" description="Polar residues" evidence="1">
    <location>
        <begin position="117"/>
        <end position="131"/>
    </location>
</feature>
<gene>
    <name evidence="2" type="ORF">MPC4_330013</name>
</gene>
<keyword evidence="3" id="KW-1185">Reference proteome</keyword>
<evidence type="ECO:0000313" key="3">
    <source>
        <dbReference type="Proteomes" id="UP000485880"/>
    </source>
</evidence>
<reference evidence="2 3" key="1">
    <citation type="submission" date="2019-05" db="EMBL/GenBank/DDBJ databases">
        <authorList>
            <person name="Farhan Ul Haque M."/>
        </authorList>
    </citation>
    <scope>NUCLEOTIDE SEQUENCE [LARGE SCALE GENOMIC DNA]</scope>
    <source>
        <strain evidence="2">2</strain>
    </source>
</reference>
<dbReference type="EMBL" id="CABFMQ020000091">
    <property type="protein sequence ID" value="VTZ51213.1"/>
    <property type="molecule type" value="Genomic_DNA"/>
</dbReference>
<organism evidence="2 3">
    <name type="scientific">Methylocella tundrae</name>
    <dbReference type="NCBI Taxonomy" id="227605"/>
    <lineage>
        <taxon>Bacteria</taxon>
        <taxon>Pseudomonadati</taxon>
        <taxon>Pseudomonadota</taxon>
        <taxon>Alphaproteobacteria</taxon>
        <taxon>Hyphomicrobiales</taxon>
        <taxon>Beijerinckiaceae</taxon>
        <taxon>Methylocella</taxon>
    </lineage>
</organism>
<feature type="region of interest" description="Disordered" evidence="1">
    <location>
        <begin position="1"/>
        <end position="43"/>
    </location>
</feature>
<proteinExistence type="predicted"/>
<dbReference type="AlphaFoldDB" id="A0A8B6M855"/>
<comment type="caution">
    <text evidence="2">The sequence shown here is derived from an EMBL/GenBank/DDBJ whole genome shotgun (WGS) entry which is preliminary data.</text>
</comment>
<evidence type="ECO:0000256" key="1">
    <source>
        <dbReference type="SAM" id="MobiDB-lite"/>
    </source>
</evidence>
<dbReference type="Proteomes" id="UP000485880">
    <property type="component" value="Unassembled WGS sequence"/>
</dbReference>
<accession>A0A8B6M855</accession>
<name>A0A8B6M855_METTU</name>
<evidence type="ECO:0000313" key="2">
    <source>
        <dbReference type="EMBL" id="VTZ51213.1"/>
    </source>
</evidence>
<feature type="region of interest" description="Disordered" evidence="1">
    <location>
        <begin position="112"/>
        <end position="131"/>
    </location>
</feature>
<protein>
    <submittedName>
        <fullName evidence="2">Uncharacterized protein</fullName>
    </submittedName>
</protein>
<sequence>MDSRAEAGATRMWPGSGQMGQKPARSAQNPQREAPEPGGIAPQSIAIDNHRLSMVMARRSRPSASCVGANRLRKQLLFSTRYACFDNVGEPNEITLIYPLYGGILTSWRNGDRPTISRPSSWRSNRSTRSP</sequence>